<name>A0A315VHF2_GAMAF</name>
<comment type="caution">
    <text evidence="1">The sequence shown here is derived from an EMBL/GenBank/DDBJ whole genome shotgun (WGS) entry which is preliminary data.</text>
</comment>
<reference evidence="1 2" key="1">
    <citation type="journal article" date="2018" name="G3 (Bethesda)">
        <title>A High-Quality Reference Genome for the Invasive Mosquitofish Gambusia affinis Using a Chicago Library.</title>
        <authorList>
            <person name="Hoffberg S.L."/>
            <person name="Troendle N.J."/>
            <person name="Glenn T.C."/>
            <person name="Mahmud O."/>
            <person name="Louha S."/>
            <person name="Chalopin D."/>
            <person name="Bennetzen J.L."/>
            <person name="Mauricio R."/>
        </authorList>
    </citation>
    <scope>NUCLEOTIDE SEQUENCE [LARGE SCALE GENOMIC DNA]</scope>
    <source>
        <strain evidence="1">NE01/NJP1002.9</strain>
        <tissue evidence="1">Muscle</tissue>
    </source>
</reference>
<gene>
    <name evidence="1" type="ORF">CCH79_00003114</name>
</gene>
<protein>
    <submittedName>
        <fullName evidence="1">Uncharacterized protein</fullName>
    </submittedName>
</protein>
<evidence type="ECO:0000313" key="1">
    <source>
        <dbReference type="EMBL" id="PWA21700.1"/>
    </source>
</evidence>
<keyword evidence="2" id="KW-1185">Reference proteome</keyword>
<accession>A0A315VHF2</accession>
<proteinExistence type="predicted"/>
<dbReference type="AlphaFoldDB" id="A0A315VHF2"/>
<organism evidence="1 2">
    <name type="scientific">Gambusia affinis</name>
    <name type="common">Western mosquitofish</name>
    <name type="synonym">Heterandria affinis</name>
    <dbReference type="NCBI Taxonomy" id="33528"/>
    <lineage>
        <taxon>Eukaryota</taxon>
        <taxon>Metazoa</taxon>
        <taxon>Chordata</taxon>
        <taxon>Craniata</taxon>
        <taxon>Vertebrata</taxon>
        <taxon>Euteleostomi</taxon>
        <taxon>Actinopterygii</taxon>
        <taxon>Neopterygii</taxon>
        <taxon>Teleostei</taxon>
        <taxon>Neoteleostei</taxon>
        <taxon>Acanthomorphata</taxon>
        <taxon>Ovalentaria</taxon>
        <taxon>Atherinomorphae</taxon>
        <taxon>Cyprinodontiformes</taxon>
        <taxon>Poeciliidae</taxon>
        <taxon>Poeciliinae</taxon>
        <taxon>Gambusia</taxon>
    </lineage>
</organism>
<evidence type="ECO:0000313" key="2">
    <source>
        <dbReference type="Proteomes" id="UP000250572"/>
    </source>
</evidence>
<dbReference type="EMBL" id="NHOQ01001904">
    <property type="protein sequence ID" value="PWA21700.1"/>
    <property type="molecule type" value="Genomic_DNA"/>
</dbReference>
<dbReference type="Proteomes" id="UP000250572">
    <property type="component" value="Unassembled WGS sequence"/>
</dbReference>
<sequence length="107" mass="11382">MEEVAEIVGVQISRDAFRPVPSGGVRLDLNAIDSAARGVLQGHVHPAEQLSGLVQADIMSSLKEDSCVTASLTETEPPGFVQSSLWSGLLYVNFLCVHLYGAMRGSP</sequence>